<dbReference type="InterPro" id="IPR028082">
    <property type="entry name" value="Peripla_BP_I"/>
</dbReference>
<name>A0ABP8YFF6_9MICO</name>
<dbReference type="PANTHER" id="PTHR47235:SF1">
    <property type="entry name" value="BLR6548 PROTEIN"/>
    <property type="match status" value="1"/>
</dbReference>
<evidence type="ECO:0000256" key="2">
    <source>
        <dbReference type="ARBA" id="ARBA00022729"/>
    </source>
</evidence>
<dbReference type="PANTHER" id="PTHR47235">
    <property type="entry name" value="BLR6548 PROTEIN"/>
    <property type="match status" value="1"/>
</dbReference>
<dbReference type="Pfam" id="PF13458">
    <property type="entry name" value="Peripla_BP_6"/>
    <property type="match status" value="1"/>
</dbReference>
<comment type="similarity">
    <text evidence="1">Belongs to the leucine-binding protein family.</text>
</comment>
<gene>
    <name evidence="5" type="ORF">GCM10023216_15480</name>
</gene>
<comment type="caution">
    <text evidence="5">The sequence shown here is derived from an EMBL/GenBank/DDBJ whole genome shotgun (WGS) entry which is preliminary data.</text>
</comment>
<evidence type="ECO:0000313" key="5">
    <source>
        <dbReference type="EMBL" id="GAA4725963.1"/>
    </source>
</evidence>
<dbReference type="Gene3D" id="3.40.50.2300">
    <property type="match status" value="2"/>
</dbReference>
<sequence>MTLMRTPTITRAPARTFVAATGAGALLLSLAACGGADEAVPGVSEDTITIGTHQPLTGPAAAGYSSISAATSAYFDYVNANGGVHGRQIEYIVKDDAYNPANTQTVVRELVQQDDVFAVVNGLGTPTHSSVLDFLNQNEVPDLFVSSGSTAWNDPEEYPYTFGYNADYHVEGSALGQYAADEHAGKSVCVLGQDDDYGETFLEGVQIALGEDGVTTYETYETSNQDVTAQIGAMQSAGCEVVMLATVNGFTALAVGTAAQMGFMPTWMAASAGGDYPTLVEFLGEDVAAQVLQGFTSVNYLPFSPDGEWVELFTEINDEYNGSAAFDGNTVFGMGVGYAFVEALEAAGEDPTRESLVEALESGEVVGNGIVPLAYSAENHSGYDAVGITMVDGGVQDFVGSTYRLEGESVTAIEPEQLPLDGNGIPAAE</sequence>
<evidence type="ECO:0000259" key="4">
    <source>
        <dbReference type="Pfam" id="PF13458"/>
    </source>
</evidence>
<organism evidence="5 6">
    <name type="scientific">Isoptericola chiayiensis</name>
    <dbReference type="NCBI Taxonomy" id="579446"/>
    <lineage>
        <taxon>Bacteria</taxon>
        <taxon>Bacillati</taxon>
        <taxon>Actinomycetota</taxon>
        <taxon>Actinomycetes</taxon>
        <taxon>Micrococcales</taxon>
        <taxon>Promicromonosporaceae</taxon>
        <taxon>Isoptericola</taxon>
    </lineage>
</organism>
<dbReference type="SUPFAM" id="SSF53822">
    <property type="entry name" value="Periplasmic binding protein-like I"/>
    <property type="match status" value="1"/>
</dbReference>
<feature type="chain" id="PRO_5047438943" evidence="3">
    <location>
        <begin position="35"/>
        <end position="429"/>
    </location>
</feature>
<evidence type="ECO:0000256" key="1">
    <source>
        <dbReference type="ARBA" id="ARBA00010062"/>
    </source>
</evidence>
<evidence type="ECO:0000313" key="6">
    <source>
        <dbReference type="Proteomes" id="UP001500956"/>
    </source>
</evidence>
<dbReference type="CDD" id="cd06343">
    <property type="entry name" value="PBP1_ABC_ligand_binding-like"/>
    <property type="match status" value="1"/>
</dbReference>
<evidence type="ECO:0000256" key="3">
    <source>
        <dbReference type="SAM" id="SignalP"/>
    </source>
</evidence>
<dbReference type="PROSITE" id="PS51257">
    <property type="entry name" value="PROKAR_LIPOPROTEIN"/>
    <property type="match status" value="1"/>
</dbReference>
<keyword evidence="2 3" id="KW-0732">Signal</keyword>
<dbReference type="EMBL" id="BAABID010000008">
    <property type="protein sequence ID" value="GAA4725963.1"/>
    <property type="molecule type" value="Genomic_DNA"/>
</dbReference>
<feature type="signal peptide" evidence="3">
    <location>
        <begin position="1"/>
        <end position="34"/>
    </location>
</feature>
<dbReference type="InterPro" id="IPR028081">
    <property type="entry name" value="Leu-bd"/>
</dbReference>
<reference evidence="6" key="1">
    <citation type="journal article" date="2019" name="Int. J. Syst. Evol. Microbiol.">
        <title>The Global Catalogue of Microorganisms (GCM) 10K type strain sequencing project: providing services to taxonomists for standard genome sequencing and annotation.</title>
        <authorList>
            <consortium name="The Broad Institute Genomics Platform"/>
            <consortium name="The Broad Institute Genome Sequencing Center for Infectious Disease"/>
            <person name="Wu L."/>
            <person name="Ma J."/>
        </authorList>
    </citation>
    <scope>NUCLEOTIDE SEQUENCE [LARGE SCALE GENOMIC DNA]</scope>
    <source>
        <strain evidence="6">JCM 18063</strain>
    </source>
</reference>
<accession>A0ABP8YFF6</accession>
<protein>
    <submittedName>
        <fullName evidence="5">ABC transporter substrate-binding protein</fullName>
    </submittedName>
</protein>
<proteinExistence type="inferred from homology"/>
<keyword evidence="6" id="KW-1185">Reference proteome</keyword>
<dbReference type="Proteomes" id="UP001500956">
    <property type="component" value="Unassembled WGS sequence"/>
</dbReference>
<feature type="domain" description="Leucine-binding protein" evidence="4">
    <location>
        <begin position="47"/>
        <end position="393"/>
    </location>
</feature>